<keyword evidence="5 12" id="KW-0436">Ligase</keyword>
<evidence type="ECO:0000256" key="5">
    <source>
        <dbReference type="ARBA" id="ARBA00022598"/>
    </source>
</evidence>
<evidence type="ECO:0000256" key="9">
    <source>
        <dbReference type="ARBA" id="ARBA00023146"/>
    </source>
</evidence>
<evidence type="ECO:0000256" key="7">
    <source>
        <dbReference type="ARBA" id="ARBA00022840"/>
    </source>
</evidence>
<dbReference type="Gene3D" id="3.30.930.10">
    <property type="entry name" value="Bira Bifunctional Protein, Domain 2"/>
    <property type="match status" value="1"/>
</dbReference>
<dbReference type="Proteomes" id="UP000325155">
    <property type="component" value="Chromosome"/>
</dbReference>
<comment type="subunit">
    <text evidence="2">Tetramer of two alpha and two beta subunits.</text>
</comment>
<accession>A0A5C0UDZ5</accession>
<dbReference type="KEGG" id="cip:FZC35_01165"/>
<keyword evidence="9" id="KW-0030">Aminoacyl-tRNA synthetase</keyword>
<dbReference type="InterPro" id="IPR045864">
    <property type="entry name" value="aa-tRNA-synth_II/BPL/LPL"/>
</dbReference>
<keyword evidence="6" id="KW-0547">Nucleotide-binding</keyword>
<dbReference type="Pfam" id="PF02091">
    <property type="entry name" value="tRNA-synt_2e"/>
    <property type="match status" value="1"/>
</dbReference>
<dbReference type="SUPFAM" id="SSF55681">
    <property type="entry name" value="Class II aaRS and biotin synthetases"/>
    <property type="match status" value="1"/>
</dbReference>
<dbReference type="GO" id="GO:0004820">
    <property type="term" value="F:glycine-tRNA ligase activity"/>
    <property type="evidence" value="ECO:0007669"/>
    <property type="project" value="UniProtKB-EC"/>
</dbReference>
<comment type="catalytic activity">
    <reaction evidence="11">
        <text>tRNA(Gly) + glycine + ATP = glycyl-tRNA(Gly) + AMP + diphosphate</text>
        <dbReference type="Rhea" id="RHEA:16013"/>
        <dbReference type="Rhea" id="RHEA-COMP:9664"/>
        <dbReference type="Rhea" id="RHEA-COMP:9683"/>
        <dbReference type="ChEBI" id="CHEBI:30616"/>
        <dbReference type="ChEBI" id="CHEBI:33019"/>
        <dbReference type="ChEBI" id="CHEBI:57305"/>
        <dbReference type="ChEBI" id="CHEBI:78442"/>
        <dbReference type="ChEBI" id="CHEBI:78522"/>
        <dbReference type="ChEBI" id="CHEBI:456215"/>
        <dbReference type="EC" id="6.1.1.14"/>
    </reaction>
</comment>
<evidence type="ECO:0000256" key="6">
    <source>
        <dbReference type="ARBA" id="ARBA00022741"/>
    </source>
</evidence>
<dbReference type="PROSITE" id="PS50861">
    <property type="entry name" value="AA_TRNA_LIGASE_II_GLYAB"/>
    <property type="match status" value="1"/>
</dbReference>
<gene>
    <name evidence="12" type="ORF">FZC35_01165</name>
</gene>
<dbReference type="PANTHER" id="PTHR30075:SF2">
    <property type="entry name" value="GLYCINE--TRNA LIGASE, CHLOROPLASTIC_MITOCHONDRIAL 2"/>
    <property type="match status" value="1"/>
</dbReference>
<organism evidence="12 13">
    <name type="scientific">Candidatus Cytomitobacter indipagum</name>
    <dbReference type="NCBI Taxonomy" id="2601575"/>
    <lineage>
        <taxon>Bacteria</taxon>
        <taxon>Pseudomonadati</taxon>
        <taxon>Pseudomonadota</taxon>
        <taxon>Alphaproteobacteria</taxon>
        <taxon>Holosporales</taxon>
        <taxon>Holosporaceae</taxon>
        <taxon>Candidatus Cytomitobacter</taxon>
    </lineage>
</organism>
<evidence type="ECO:0000256" key="2">
    <source>
        <dbReference type="ARBA" id="ARBA00011209"/>
    </source>
</evidence>
<keyword evidence="7" id="KW-0067">ATP-binding</keyword>
<dbReference type="EC" id="6.1.1.14" evidence="3"/>
<evidence type="ECO:0000256" key="8">
    <source>
        <dbReference type="ARBA" id="ARBA00022917"/>
    </source>
</evidence>
<dbReference type="GO" id="GO:0005829">
    <property type="term" value="C:cytosol"/>
    <property type="evidence" value="ECO:0007669"/>
    <property type="project" value="TreeGrafter"/>
</dbReference>
<dbReference type="PRINTS" id="PR01044">
    <property type="entry name" value="TRNASYNTHGA"/>
</dbReference>
<dbReference type="PANTHER" id="PTHR30075">
    <property type="entry name" value="GLYCYL-TRNA SYNTHETASE"/>
    <property type="match status" value="1"/>
</dbReference>
<dbReference type="AlphaFoldDB" id="A0A5C0UDZ5"/>
<evidence type="ECO:0000256" key="4">
    <source>
        <dbReference type="ARBA" id="ARBA00018257"/>
    </source>
</evidence>
<dbReference type="EMBL" id="CP043315">
    <property type="protein sequence ID" value="QEK37989.1"/>
    <property type="molecule type" value="Genomic_DNA"/>
</dbReference>
<evidence type="ECO:0000313" key="12">
    <source>
        <dbReference type="EMBL" id="QEK37989.1"/>
    </source>
</evidence>
<evidence type="ECO:0000256" key="1">
    <source>
        <dbReference type="ARBA" id="ARBA00008226"/>
    </source>
</evidence>
<proteinExistence type="inferred from homology"/>
<evidence type="ECO:0000256" key="10">
    <source>
        <dbReference type="ARBA" id="ARBA00031660"/>
    </source>
</evidence>
<sequence length="273" mass="31568">MTFLEIIDRLEKFWIKFGCKIIHPADMTVGAATMHPHFILNASKKHRLAYMQPCRRPQDSRPDSKNRLYKHHQFQVTINPVMENIQDVFLDSLLDIGFDLDVHEIKFLAGNWQSPSLGAFGVGSEVWANNSEIAQFTYFQQVGGKPLSEQVVELTYGLERIAMSLQNIENWRDIIWQDGVKYDDIDDSEFSIASNNNYNVEYLKNTFDMHLNESIHLLSLNLRYPAYEEFLRASHAFNTLESRQAFSPTQRVDELNKLRSVGQKCASQESNKS</sequence>
<evidence type="ECO:0000256" key="3">
    <source>
        <dbReference type="ARBA" id="ARBA00012829"/>
    </source>
</evidence>
<dbReference type="Gene3D" id="1.20.58.180">
    <property type="entry name" value="Class II aaRS and biotin synthetases, domain 2"/>
    <property type="match status" value="1"/>
</dbReference>
<dbReference type="InterPro" id="IPR002310">
    <property type="entry name" value="Gly-tRNA_ligase_asu"/>
</dbReference>
<name>A0A5C0UDZ5_9PROT</name>
<dbReference type="GO" id="GO:0005524">
    <property type="term" value="F:ATP binding"/>
    <property type="evidence" value="ECO:0007669"/>
    <property type="project" value="UniProtKB-KW"/>
</dbReference>
<dbReference type="OrthoDB" id="9802183at2"/>
<keyword evidence="8" id="KW-0648">Protein biosynthesis</keyword>
<dbReference type="RefSeq" id="WP_148980836.1">
    <property type="nucleotide sequence ID" value="NZ_CP043315.1"/>
</dbReference>
<reference evidence="12 13" key="1">
    <citation type="submission" date="2019-08" db="EMBL/GenBank/DDBJ databases">
        <title>Highly reduced genomes of protist endosymbionts show evolutionary convergence.</title>
        <authorList>
            <person name="George E."/>
            <person name="Husnik F."/>
            <person name="Tashyreva D."/>
            <person name="Prokopchuk G."/>
            <person name="Horak A."/>
            <person name="Kwong W.K."/>
            <person name="Lukes J."/>
            <person name="Keeling P.J."/>
        </authorList>
    </citation>
    <scope>NUCLEOTIDE SEQUENCE [LARGE SCALE GENOMIC DNA]</scope>
    <source>
        <strain evidence="12">1605</strain>
    </source>
</reference>
<evidence type="ECO:0000256" key="11">
    <source>
        <dbReference type="ARBA" id="ARBA00047937"/>
    </source>
</evidence>
<keyword evidence="13" id="KW-1185">Reference proteome</keyword>
<dbReference type="GO" id="GO:0006426">
    <property type="term" value="P:glycyl-tRNA aminoacylation"/>
    <property type="evidence" value="ECO:0007669"/>
    <property type="project" value="InterPro"/>
</dbReference>
<comment type="similarity">
    <text evidence="1">Belongs to the class-II aminoacyl-tRNA synthetase family.</text>
</comment>
<evidence type="ECO:0000313" key="13">
    <source>
        <dbReference type="Proteomes" id="UP000325155"/>
    </source>
</evidence>
<dbReference type="InterPro" id="IPR006194">
    <property type="entry name" value="Gly-tRNA-synth_heterodimer"/>
</dbReference>
<protein>
    <recommendedName>
        <fullName evidence="4">Glycine--tRNA ligase alpha subunit</fullName>
        <ecNumber evidence="3">6.1.1.14</ecNumber>
    </recommendedName>
    <alternativeName>
        <fullName evidence="10">Glycyl-tRNA synthetase alpha subunit</fullName>
    </alternativeName>
</protein>